<dbReference type="AlphaFoldDB" id="A0A7J5XK98"/>
<dbReference type="EMBL" id="JAAKFY010000024">
    <property type="protein sequence ID" value="KAF3836618.1"/>
    <property type="molecule type" value="Genomic_DNA"/>
</dbReference>
<keyword evidence="2" id="KW-1185">Reference proteome</keyword>
<gene>
    <name evidence="1" type="ORF">F7725_029176</name>
</gene>
<reference evidence="1 2" key="1">
    <citation type="submission" date="2020-03" db="EMBL/GenBank/DDBJ databases">
        <title>Dissostichus mawsoni Genome sequencing and assembly.</title>
        <authorList>
            <person name="Park H."/>
        </authorList>
    </citation>
    <scope>NUCLEOTIDE SEQUENCE [LARGE SCALE GENOMIC DNA]</scope>
    <source>
        <strain evidence="1">DM0001</strain>
        <tissue evidence="1">Muscle</tissue>
    </source>
</reference>
<name>A0A7J5XK98_DISMA</name>
<evidence type="ECO:0000313" key="1">
    <source>
        <dbReference type="EMBL" id="KAF3836618.1"/>
    </source>
</evidence>
<dbReference type="OrthoDB" id="8958079at2759"/>
<accession>A0A7J5XK98</accession>
<comment type="caution">
    <text evidence="1">The sequence shown here is derived from an EMBL/GenBank/DDBJ whole genome shotgun (WGS) entry which is preliminary data.</text>
</comment>
<organism evidence="1 2">
    <name type="scientific">Dissostichus mawsoni</name>
    <name type="common">Antarctic cod</name>
    <dbReference type="NCBI Taxonomy" id="36200"/>
    <lineage>
        <taxon>Eukaryota</taxon>
        <taxon>Metazoa</taxon>
        <taxon>Chordata</taxon>
        <taxon>Craniata</taxon>
        <taxon>Vertebrata</taxon>
        <taxon>Euteleostomi</taxon>
        <taxon>Actinopterygii</taxon>
        <taxon>Neopterygii</taxon>
        <taxon>Teleostei</taxon>
        <taxon>Neoteleostei</taxon>
        <taxon>Acanthomorphata</taxon>
        <taxon>Eupercaria</taxon>
        <taxon>Perciformes</taxon>
        <taxon>Notothenioidei</taxon>
        <taxon>Nototheniidae</taxon>
        <taxon>Dissostichus</taxon>
    </lineage>
</organism>
<protein>
    <submittedName>
        <fullName evidence="1">Uncharacterized protein</fullName>
    </submittedName>
</protein>
<proteinExistence type="predicted"/>
<evidence type="ECO:0000313" key="2">
    <source>
        <dbReference type="Proteomes" id="UP000518266"/>
    </source>
</evidence>
<sequence>MIENVIVKESVVESYVGKGDVNIKMLRGGVRRPSSERVWTSVENGLTGKRKWENVKIKWNSIECEHFEFLLRHNRRECDVCKDQVESRVHEFVECRELVVYFGRMKELVSRCWNEWCVREMEWKEFGECNVGLLNYVLSHARHAVKIRRNSAHYQGKMPRVGYTEKDSKKGRKPCFPARGQRHFLRRFYGQQHLLLSSMRRELCGLI</sequence>
<dbReference type="Proteomes" id="UP000518266">
    <property type="component" value="Unassembled WGS sequence"/>
</dbReference>